<sequence length="126" mass="13763">MLVGWQAYVDDLAVALDADDRDQALRLFMRLAGSSEEDIAGAEASPFWPGLVRLAPTLPYAACIGEGPPPADQQSSILFSACTGRYREQRPPLRRGRRAGRHDAEVCGKRPRTQGAARPPETRSMV</sequence>
<proteinExistence type="predicted"/>
<organism evidence="2 3">
    <name type="scientific">Kribbella lupini</name>
    <dbReference type="NCBI Taxonomy" id="291602"/>
    <lineage>
        <taxon>Bacteria</taxon>
        <taxon>Bacillati</taxon>
        <taxon>Actinomycetota</taxon>
        <taxon>Actinomycetes</taxon>
        <taxon>Propionibacteriales</taxon>
        <taxon>Kribbellaceae</taxon>
        <taxon>Kribbella</taxon>
    </lineage>
</organism>
<keyword evidence="3" id="KW-1185">Reference proteome</keyword>
<evidence type="ECO:0000313" key="2">
    <source>
        <dbReference type="EMBL" id="GAA1507437.1"/>
    </source>
</evidence>
<feature type="region of interest" description="Disordered" evidence="1">
    <location>
        <begin position="88"/>
        <end position="126"/>
    </location>
</feature>
<accession>A0ABN1ZYH7</accession>
<gene>
    <name evidence="2" type="ORF">GCM10009741_00040</name>
</gene>
<dbReference type="Proteomes" id="UP001500363">
    <property type="component" value="Unassembled WGS sequence"/>
</dbReference>
<name>A0ABN1ZYH7_9ACTN</name>
<evidence type="ECO:0000256" key="1">
    <source>
        <dbReference type="SAM" id="MobiDB-lite"/>
    </source>
</evidence>
<comment type="caution">
    <text evidence="2">The sequence shown here is derived from an EMBL/GenBank/DDBJ whole genome shotgun (WGS) entry which is preliminary data.</text>
</comment>
<evidence type="ECO:0000313" key="3">
    <source>
        <dbReference type="Proteomes" id="UP001500363"/>
    </source>
</evidence>
<protein>
    <submittedName>
        <fullName evidence="2">Uncharacterized protein</fullName>
    </submittedName>
</protein>
<dbReference type="EMBL" id="BAAANC010000001">
    <property type="protein sequence ID" value="GAA1507437.1"/>
    <property type="molecule type" value="Genomic_DNA"/>
</dbReference>
<reference evidence="2 3" key="1">
    <citation type="journal article" date="2019" name="Int. J. Syst. Evol. Microbiol.">
        <title>The Global Catalogue of Microorganisms (GCM) 10K type strain sequencing project: providing services to taxonomists for standard genome sequencing and annotation.</title>
        <authorList>
            <consortium name="The Broad Institute Genomics Platform"/>
            <consortium name="The Broad Institute Genome Sequencing Center for Infectious Disease"/>
            <person name="Wu L."/>
            <person name="Ma J."/>
        </authorList>
    </citation>
    <scope>NUCLEOTIDE SEQUENCE [LARGE SCALE GENOMIC DNA]</scope>
    <source>
        <strain evidence="2 3">JCM 14303</strain>
    </source>
</reference>